<sequence length="60" mass="6821">KNEKMHKINDESEYLSELNDKEIQKMKAVSEHNDKAGRNRTKVSDYNSSGLPTVVTTLVV</sequence>
<protein>
    <submittedName>
        <fullName evidence="2">15075_t:CDS:1</fullName>
    </submittedName>
</protein>
<evidence type="ECO:0000256" key="1">
    <source>
        <dbReference type="SAM" id="MobiDB-lite"/>
    </source>
</evidence>
<feature type="non-terminal residue" evidence="2">
    <location>
        <position position="60"/>
    </location>
</feature>
<feature type="non-terminal residue" evidence="2">
    <location>
        <position position="1"/>
    </location>
</feature>
<dbReference type="AlphaFoldDB" id="A0A9N9F0H1"/>
<accession>A0A9N9F0H1</accession>
<dbReference type="Proteomes" id="UP000789396">
    <property type="component" value="Unassembled WGS sequence"/>
</dbReference>
<organism evidence="2 3">
    <name type="scientific">Racocetra fulgida</name>
    <dbReference type="NCBI Taxonomy" id="60492"/>
    <lineage>
        <taxon>Eukaryota</taxon>
        <taxon>Fungi</taxon>
        <taxon>Fungi incertae sedis</taxon>
        <taxon>Mucoromycota</taxon>
        <taxon>Glomeromycotina</taxon>
        <taxon>Glomeromycetes</taxon>
        <taxon>Diversisporales</taxon>
        <taxon>Gigasporaceae</taxon>
        <taxon>Racocetra</taxon>
    </lineage>
</organism>
<feature type="region of interest" description="Disordered" evidence="1">
    <location>
        <begin position="29"/>
        <end position="49"/>
    </location>
</feature>
<gene>
    <name evidence="2" type="ORF">RFULGI_LOCUS10228</name>
</gene>
<evidence type="ECO:0000313" key="3">
    <source>
        <dbReference type="Proteomes" id="UP000789396"/>
    </source>
</evidence>
<reference evidence="2" key="1">
    <citation type="submission" date="2021-06" db="EMBL/GenBank/DDBJ databases">
        <authorList>
            <person name="Kallberg Y."/>
            <person name="Tangrot J."/>
            <person name="Rosling A."/>
        </authorList>
    </citation>
    <scope>NUCLEOTIDE SEQUENCE</scope>
    <source>
        <strain evidence="2">IN212</strain>
    </source>
</reference>
<comment type="caution">
    <text evidence="2">The sequence shown here is derived from an EMBL/GenBank/DDBJ whole genome shotgun (WGS) entry which is preliminary data.</text>
</comment>
<dbReference type="EMBL" id="CAJVPZ010019822">
    <property type="protein sequence ID" value="CAG8696526.1"/>
    <property type="molecule type" value="Genomic_DNA"/>
</dbReference>
<proteinExistence type="predicted"/>
<name>A0A9N9F0H1_9GLOM</name>
<keyword evidence="3" id="KW-1185">Reference proteome</keyword>
<evidence type="ECO:0000313" key="2">
    <source>
        <dbReference type="EMBL" id="CAG8696526.1"/>
    </source>
</evidence>